<accession>A0A3S2UEU1</accession>
<organism evidence="3 4">
    <name type="scientific">Inhella crocodyli</name>
    <dbReference type="NCBI Taxonomy" id="2499851"/>
    <lineage>
        <taxon>Bacteria</taxon>
        <taxon>Pseudomonadati</taxon>
        <taxon>Pseudomonadota</taxon>
        <taxon>Betaproteobacteria</taxon>
        <taxon>Burkholderiales</taxon>
        <taxon>Sphaerotilaceae</taxon>
        <taxon>Inhella</taxon>
    </lineage>
</organism>
<dbReference type="Proteomes" id="UP000288587">
    <property type="component" value="Unassembled WGS sequence"/>
</dbReference>
<keyword evidence="4" id="KW-1185">Reference proteome</keyword>
<feature type="chain" id="PRO_5018613530" evidence="1">
    <location>
        <begin position="21"/>
        <end position="373"/>
    </location>
</feature>
<gene>
    <name evidence="3" type="ORF">EOD73_14935</name>
</gene>
<evidence type="ECO:0000259" key="2">
    <source>
        <dbReference type="Pfam" id="PF03724"/>
    </source>
</evidence>
<keyword evidence="1" id="KW-0732">Signal</keyword>
<dbReference type="RefSeq" id="WP_127683818.1">
    <property type="nucleotide sequence ID" value="NZ_SACM01000004.1"/>
</dbReference>
<name>A0A3S2UEU1_9BURK</name>
<feature type="domain" description="DUF306" evidence="2">
    <location>
        <begin position="25"/>
        <end position="131"/>
    </location>
</feature>
<dbReference type="AlphaFoldDB" id="A0A3S2UEU1"/>
<evidence type="ECO:0000256" key="1">
    <source>
        <dbReference type="SAM" id="SignalP"/>
    </source>
</evidence>
<dbReference type="EMBL" id="SACM01000004">
    <property type="protein sequence ID" value="RVT83854.1"/>
    <property type="molecule type" value="Genomic_DNA"/>
</dbReference>
<dbReference type="InterPro" id="IPR038670">
    <property type="entry name" value="HslJ-like_sf"/>
</dbReference>
<protein>
    <submittedName>
        <fullName evidence="3">META domain-containing protein</fullName>
    </submittedName>
</protein>
<dbReference type="Gene3D" id="2.40.128.270">
    <property type="match status" value="1"/>
</dbReference>
<reference evidence="3 4" key="1">
    <citation type="submission" date="2019-01" db="EMBL/GenBank/DDBJ databases">
        <authorList>
            <person name="Chen W.-M."/>
        </authorList>
    </citation>
    <scope>NUCLEOTIDE SEQUENCE [LARGE SCALE GENOMIC DNA]</scope>
    <source>
        <strain evidence="3 4">CCP-18</strain>
    </source>
</reference>
<dbReference type="InterPro" id="IPR005184">
    <property type="entry name" value="DUF306_Meta_HslJ"/>
</dbReference>
<evidence type="ECO:0000313" key="4">
    <source>
        <dbReference type="Proteomes" id="UP000288587"/>
    </source>
</evidence>
<feature type="signal peptide" evidence="1">
    <location>
        <begin position="1"/>
        <end position="20"/>
    </location>
</feature>
<sequence length="373" mass="40651">MKLWIGALGALALSSTAALADASMFDGTRWHLLSIQSMDDAQGTTRIDDPNRFTLHFQPDGQAVFRLDCNRGQAQYESSPAADKNSGQMRFGPVAATRALCAPPHLDERVARDLGAVRSYLLKDGRLYLTLMADGGIYEWAPTLLAGTAMDLSRRHRSIEFAKGRSEATVRDRIQGYEYVDHTLRAQAGQRLRVSLQAGASSATFNLLPPGSISAAMAIGERSGNRYDGLLPDDGLYTVRVVQPRAAGRRGEISRYTLKVAVSGAPLKPRPATADAVMPGTRFHASTTVACEPPFTQTRQCEALVVRRGFDGSATVLLRWDDGSQRRILFVRGEAVASDALSPLKSVREAEGWRIEFDQGERYNVPEALVRGG</sequence>
<dbReference type="Pfam" id="PF03724">
    <property type="entry name" value="META"/>
    <property type="match status" value="1"/>
</dbReference>
<comment type="caution">
    <text evidence="3">The sequence shown here is derived from an EMBL/GenBank/DDBJ whole genome shotgun (WGS) entry which is preliminary data.</text>
</comment>
<proteinExistence type="predicted"/>
<dbReference type="OrthoDB" id="964913at2"/>
<evidence type="ECO:0000313" key="3">
    <source>
        <dbReference type="EMBL" id="RVT83854.1"/>
    </source>
</evidence>
<dbReference type="Gene3D" id="2.60.120.380">
    <property type="match status" value="1"/>
</dbReference>